<evidence type="ECO:0000313" key="5">
    <source>
        <dbReference type="EMBL" id="PXX37143.1"/>
    </source>
</evidence>
<gene>
    <name evidence="5" type="ORF">NA66_1005282</name>
</gene>
<dbReference type="EMBL" id="QJJY01000005">
    <property type="protein sequence ID" value="PXX37143.1"/>
    <property type="molecule type" value="Genomic_DNA"/>
</dbReference>
<dbReference type="SMART" id="SM00342">
    <property type="entry name" value="HTH_ARAC"/>
    <property type="match status" value="1"/>
</dbReference>
<dbReference type="GO" id="GO:0003700">
    <property type="term" value="F:DNA-binding transcription factor activity"/>
    <property type="evidence" value="ECO:0007669"/>
    <property type="project" value="InterPro"/>
</dbReference>
<dbReference type="Gene3D" id="1.10.10.60">
    <property type="entry name" value="Homeodomain-like"/>
    <property type="match status" value="2"/>
</dbReference>
<reference evidence="5 6" key="1">
    <citation type="submission" date="2018-05" db="EMBL/GenBank/DDBJ databases">
        <title>Comparative genomics of bacterial root endophytes of switchgrass collected from native prairies over two seasons.</title>
        <authorList>
            <person name="Tang Y."/>
        </authorList>
    </citation>
    <scope>NUCLEOTIDE SEQUENCE [LARGE SCALE GENOMIC DNA]</scope>
    <source>
        <strain evidence="5 6">NFIX32</strain>
    </source>
</reference>
<accession>A0A318IQ62</accession>
<keyword evidence="3" id="KW-0804">Transcription</keyword>
<proteinExistence type="predicted"/>
<dbReference type="AlphaFoldDB" id="A0A318IQ62"/>
<sequence length="355" mass="39152">MRRPGLAQRGSALTMHFVSQRTFIQVILGLSGAPYTLHAIRMLARHTPSKDCSTMPAPLVAPPAAPKDTLGCISSLLSKDIERSVGGLTLHRKCMRDEQFERIEMAASDRGFLIGVSLNGGHRRTIYGGAGKSERRFQHNSIYIRDFSRNFRADLYGKFDFLLVELSRSYLDRLGREHGGTEIGGLTCAPDVQDAVLGHLAHAVANSLDAPGALNTLFVEQMGLAIGTHLACRYGNAHARDLQRKGLLSPAKAALAKELLMEKANLGVSIEEVATECDLSRGYFIRAFSRTTGRTPHQWLLEQRVIRARQLIETTDMTLAEIAATCGFADQSHLNRVFVRIVGHPPGAWRRELSR</sequence>
<organism evidence="5 6">
    <name type="scientific">Burkholderia pyrrocinia</name>
    <name type="common">Pseudomonas pyrrocinia</name>
    <dbReference type="NCBI Taxonomy" id="60550"/>
    <lineage>
        <taxon>Bacteria</taxon>
        <taxon>Pseudomonadati</taxon>
        <taxon>Pseudomonadota</taxon>
        <taxon>Betaproteobacteria</taxon>
        <taxon>Burkholderiales</taxon>
        <taxon>Burkholderiaceae</taxon>
        <taxon>Burkholderia</taxon>
        <taxon>Burkholderia cepacia complex</taxon>
    </lineage>
</organism>
<dbReference type="PROSITE" id="PS00041">
    <property type="entry name" value="HTH_ARAC_FAMILY_1"/>
    <property type="match status" value="1"/>
</dbReference>
<evidence type="ECO:0000259" key="4">
    <source>
        <dbReference type="PROSITE" id="PS01124"/>
    </source>
</evidence>
<evidence type="ECO:0000256" key="1">
    <source>
        <dbReference type="ARBA" id="ARBA00023015"/>
    </source>
</evidence>
<feature type="domain" description="HTH araC/xylS-type" evidence="4">
    <location>
        <begin position="254"/>
        <end position="352"/>
    </location>
</feature>
<dbReference type="InterPro" id="IPR018060">
    <property type="entry name" value="HTH_AraC"/>
</dbReference>
<dbReference type="Pfam" id="PF12833">
    <property type="entry name" value="HTH_18"/>
    <property type="match status" value="1"/>
</dbReference>
<dbReference type="InterPro" id="IPR009057">
    <property type="entry name" value="Homeodomain-like_sf"/>
</dbReference>
<dbReference type="PANTHER" id="PTHR46796:SF14">
    <property type="entry name" value="TRANSCRIPTIONAL REGULATORY PROTEIN"/>
    <property type="match status" value="1"/>
</dbReference>
<evidence type="ECO:0000313" key="6">
    <source>
        <dbReference type="Proteomes" id="UP000247755"/>
    </source>
</evidence>
<dbReference type="GO" id="GO:0043565">
    <property type="term" value="F:sequence-specific DNA binding"/>
    <property type="evidence" value="ECO:0007669"/>
    <property type="project" value="InterPro"/>
</dbReference>
<dbReference type="InterPro" id="IPR018062">
    <property type="entry name" value="HTH_AraC-typ_CS"/>
</dbReference>
<protein>
    <submittedName>
        <fullName evidence="5">AraC-like DNA-binding protein</fullName>
    </submittedName>
</protein>
<name>A0A318IQ62_BURPY</name>
<comment type="caution">
    <text evidence="5">The sequence shown here is derived from an EMBL/GenBank/DDBJ whole genome shotgun (WGS) entry which is preliminary data.</text>
</comment>
<dbReference type="PANTHER" id="PTHR46796">
    <property type="entry name" value="HTH-TYPE TRANSCRIPTIONAL ACTIVATOR RHAS-RELATED"/>
    <property type="match status" value="1"/>
</dbReference>
<dbReference type="Proteomes" id="UP000247755">
    <property type="component" value="Unassembled WGS sequence"/>
</dbReference>
<dbReference type="PROSITE" id="PS01124">
    <property type="entry name" value="HTH_ARAC_FAMILY_2"/>
    <property type="match status" value="1"/>
</dbReference>
<dbReference type="InterPro" id="IPR050204">
    <property type="entry name" value="AraC_XylS_family_regulators"/>
</dbReference>
<keyword evidence="2 5" id="KW-0238">DNA-binding</keyword>
<evidence type="ECO:0000256" key="3">
    <source>
        <dbReference type="ARBA" id="ARBA00023163"/>
    </source>
</evidence>
<dbReference type="SUPFAM" id="SSF46689">
    <property type="entry name" value="Homeodomain-like"/>
    <property type="match status" value="2"/>
</dbReference>
<evidence type="ECO:0000256" key="2">
    <source>
        <dbReference type="ARBA" id="ARBA00023125"/>
    </source>
</evidence>
<keyword evidence="1" id="KW-0805">Transcription regulation</keyword>